<sequence>MIWKNIRLCTKKCIFISNLYSTLFCTPQPDKHEWEQKLPDKKDDVMDIVVRNAKSLSEHISHPALYRALTRLTKRQLTILELYFLYHLTHEEIGQVLGISQQSVSKSYSRALVSLRAFYREGETVGPERMD</sequence>
<dbReference type="InterPro" id="IPR014284">
    <property type="entry name" value="RNA_pol_sigma-70_dom"/>
</dbReference>
<dbReference type="GO" id="GO:0003677">
    <property type="term" value="F:DNA binding"/>
    <property type="evidence" value="ECO:0007669"/>
    <property type="project" value="UniProtKB-KW"/>
</dbReference>
<dbReference type="RefSeq" id="WP_146811251.1">
    <property type="nucleotide sequence ID" value="NZ_BJXX01000149.1"/>
</dbReference>
<keyword evidence="4" id="KW-0804">Transcription</keyword>
<comment type="caution">
    <text evidence="6">The sequence shown here is derived from an EMBL/GenBank/DDBJ whole genome shotgun (WGS) entry which is preliminary data.</text>
</comment>
<dbReference type="InterPro" id="IPR007630">
    <property type="entry name" value="RNA_pol_sigma70_r4"/>
</dbReference>
<dbReference type="OrthoDB" id="2942336at2"/>
<dbReference type="CDD" id="cd06171">
    <property type="entry name" value="Sigma70_r4"/>
    <property type="match status" value="1"/>
</dbReference>
<protein>
    <recommendedName>
        <fullName evidence="5">RNA polymerase sigma-70 region 4 domain-containing protein</fullName>
    </recommendedName>
</protein>
<organism evidence="6 7">
    <name type="scientific">Aneurinibacillus danicus</name>
    <dbReference type="NCBI Taxonomy" id="267746"/>
    <lineage>
        <taxon>Bacteria</taxon>
        <taxon>Bacillati</taxon>
        <taxon>Bacillota</taxon>
        <taxon>Bacilli</taxon>
        <taxon>Bacillales</taxon>
        <taxon>Paenibacillaceae</taxon>
        <taxon>Aneurinibacillus group</taxon>
        <taxon>Aneurinibacillus</taxon>
    </lineage>
</organism>
<evidence type="ECO:0000313" key="6">
    <source>
        <dbReference type="EMBL" id="GEN35730.1"/>
    </source>
</evidence>
<dbReference type="NCBIfam" id="TIGR02937">
    <property type="entry name" value="sigma70-ECF"/>
    <property type="match status" value="1"/>
</dbReference>
<dbReference type="GO" id="GO:0006352">
    <property type="term" value="P:DNA-templated transcription initiation"/>
    <property type="evidence" value="ECO:0007669"/>
    <property type="project" value="InterPro"/>
</dbReference>
<keyword evidence="2" id="KW-0731">Sigma factor</keyword>
<dbReference type="InterPro" id="IPR013324">
    <property type="entry name" value="RNA_pol_sigma_r3/r4-like"/>
</dbReference>
<evidence type="ECO:0000256" key="4">
    <source>
        <dbReference type="ARBA" id="ARBA00023163"/>
    </source>
</evidence>
<dbReference type="AlphaFoldDB" id="A0A511V9Y1"/>
<gene>
    <name evidence="6" type="ORF">ADA01nite_31900</name>
</gene>
<evidence type="ECO:0000256" key="3">
    <source>
        <dbReference type="ARBA" id="ARBA00023125"/>
    </source>
</evidence>
<name>A0A511V9Y1_9BACL</name>
<dbReference type="EMBL" id="BJXX01000149">
    <property type="protein sequence ID" value="GEN35730.1"/>
    <property type="molecule type" value="Genomic_DNA"/>
</dbReference>
<dbReference type="PANTHER" id="PTHR30385">
    <property type="entry name" value="SIGMA FACTOR F FLAGELLAR"/>
    <property type="match status" value="1"/>
</dbReference>
<dbReference type="Pfam" id="PF04545">
    <property type="entry name" value="Sigma70_r4"/>
    <property type="match status" value="1"/>
</dbReference>
<dbReference type="Proteomes" id="UP000321157">
    <property type="component" value="Unassembled WGS sequence"/>
</dbReference>
<evidence type="ECO:0000313" key="7">
    <source>
        <dbReference type="Proteomes" id="UP000321157"/>
    </source>
</evidence>
<reference evidence="6 7" key="1">
    <citation type="submission" date="2019-07" db="EMBL/GenBank/DDBJ databases">
        <title>Whole genome shotgun sequence of Aneurinibacillus danicus NBRC 102444.</title>
        <authorList>
            <person name="Hosoyama A."/>
            <person name="Uohara A."/>
            <person name="Ohji S."/>
            <person name="Ichikawa N."/>
        </authorList>
    </citation>
    <scope>NUCLEOTIDE SEQUENCE [LARGE SCALE GENOMIC DNA]</scope>
    <source>
        <strain evidence="6 7">NBRC 102444</strain>
    </source>
</reference>
<keyword evidence="7" id="KW-1185">Reference proteome</keyword>
<keyword evidence="1" id="KW-0805">Transcription regulation</keyword>
<evidence type="ECO:0000259" key="5">
    <source>
        <dbReference type="Pfam" id="PF04545"/>
    </source>
</evidence>
<dbReference type="SUPFAM" id="SSF88659">
    <property type="entry name" value="Sigma3 and sigma4 domains of RNA polymerase sigma factors"/>
    <property type="match status" value="1"/>
</dbReference>
<evidence type="ECO:0000256" key="1">
    <source>
        <dbReference type="ARBA" id="ARBA00023015"/>
    </source>
</evidence>
<feature type="domain" description="RNA polymerase sigma-70 region 4" evidence="5">
    <location>
        <begin position="68"/>
        <end position="117"/>
    </location>
</feature>
<accession>A0A511V9Y1</accession>
<evidence type="ECO:0000256" key="2">
    <source>
        <dbReference type="ARBA" id="ARBA00023082"/>
    </source>
</evidence>
<keyword evidence="3" id="KW-0238">DNA-binding</keyword>
<proteinExistence type="predicted"/>
<dbReference type="GO" id="GO:0016987">
    <property type="term" value="F:sigma factor activity"/>
    <property type="evidence" value="ECO:0007669"/>
    <property type="project" value="UniProtKB-KW"/>
</dbReference>
<dbReference type="Gene3D" id="1.20.140.160">
    <property type="match status" value="1"/>
</dbReference>